<keyword evidence="2" id="KW-1133">Transmembrane helix</keyword>
<feature type="region of interest" description="Disordered" evidence="1">
    <location>
        <begin position="121"/>
        <end position="149"/>
    </location>
</feature>
<dbReference type="Proteomes" id="UP000837801">
    <property type="component" value="Unassembled WGS sequence"/>
</dbReference>
<feature type="compositionally biased region" description="Low complexity" evidence="1">
    <location>
        <begin position="128"/>
        <end position="144"/>
    </location>
</feature>
<accession>A0A9P0W0S2</accession>
<evidence type="ECO:0000313" key="4">
    <source>
        <dbReference type="Proteomes" id="UP000837801"/>
    </source>
</evidence>
<keyword evidence="2" id="KW-0812">Transmembrane</keyword>
<organism evidence="3 4">
    <name type="scientific">[Candida] railenensis</name>
    <dbReference type="NCBI Taxonomy" id="45579"/>
    <lineage>
        <taxon>Eukaryota</taxon>
        <taxon>Fungi</taxon>
        <taxon>Dikarya</taxon>
        <taxon>Ascomycota</taxon>
        <taxon>Saccharomycotina</taxon>
        <taxon>Pichiomycetes</taxon>
        <taxon>Debaryomycetaceae</taxon>
        <taxon>Kurtzmaniella</taxon>
    </lineage>
</organism>
<dbReference type="OrthoDB" id="4067115at2759"/>
<dbReference type="EMBL" id="CAKXYY010000020">
    <property type="protein sequence ID" value="CAH2354950.1"/>
    <property type="molecule type" value="Genomic_DNA"/>
</dbReference>
<keyword evidence="4" id="KW-1185">Reference proteome</keyword>
<evidence type="ECO:0000313" key="3">
    <source>
        <dbReference type="EMBL" id="CAH2354950.1"/>
    </source>
</evidence>
<name>A0A9P0W0S2_9ASCO</name>
<evidence type="ECO:0000256" key="2">
    <source>
        <dbReference type="SAM" id="Phobius"/>
    </source>
</evidence>
<feature type="transmembrane region" description="Helical" evidence="2">
    <location>
        <begin position="72"/>
        <end position="93"/>
    </location>
</feature>
<evidence type="ECO:0000256" key="1">
    <source>
        <dbReference type="SAM" id="MobiDB-lite"/>
    </source>
</evidence>
<sequence>MGVPDPFRDSSLLREHAYYDTGDVDYVIPPSDSNKKMGFMSIKERGLGNFDYSSTKPLYSSGSETEVAASSLLYISCILLGVLVVFTIVFYIIKSSPKETLAIKSKLNNMVKKRNRSSRKLKGILPMSHTPDSTPPSLSSTPELSDVESFESPSRNFKFDTIVDDLSHTLKSWTVNEFELDNLRVH</sequence>
<reference evidence="3" key="1">
    <citation type="submission" date="2022-03" db="EMBL/GenBank/DDBJ databases">
        <authorList>
            <person name="Legras J.-L."/>
            <person name="Devillers H."/>
            <person name="Grondin C."/>
        </authorList>
    </citation>
    <scope>NUCLEOTIDE SEQUENCE</scope>
    <source>
        <strain evidence="3">CLIB 1423</strain>
    </source>
</reference>
<comment type="caution">
    <text evidence="3">The sequence shown here is derived from an EMBL/GenBank/DDBJ whole genome shotgun (WGS) entry which is preliminary data.</text>
</comment>
<proteinExistence type="predicted"/>
<dbReference type="AlphaFoldDB" id="A0A9P0W0S2"/>
<gene>
    <name evidence="3" type="ORF">CLIB1423_20S00584</name>
</gene>
<keyword evidence="2" id="KW-0472">Membrane</keyword>
<protein>
    <submittedName>
        <fullName evidence="3">Uncharacterized protein</fullName>
    </submittedName>
</protein>